<feature type="region of interest" description="Disordered" evidence="10">
    <location>
        <begin position="762"/>
        <end position="804"/>
    </location>
</feature>
<accession>A0A8H3U8A2</accession>
<dbReference type="Gene3D" id="3.30.930.10">
    <property type="entry name" value="Bira Bifunctional Protein, Domain 2"/>
    <property type="match status" value="1"/>
</dbReference>
<dbReference type="PANTHER" id="PTHR42753:SF2">
    <property type="entry name" value="PROLINE--TRNA LIGASE"/>
    <property type="match status" value="1"/>
</dbReference>
<evidence type="ECO:0000256" key="8">
    <source>
        <dbReference type="ARBA" id="ARBA00029731"/>
    </source>
</evidence>
<dbReference type="Gene3D" id="3.40.50.800">
    <property type="entry name" value="Anticodon-binding domain"/>
    <property type="match status" value="1"/>
</dbReference>
<reference evidence="12 13" key="1">
    <citation type="submission" date="2018-12" db="EMBL/GenBank/DDBJ databases">
        <title>Venturia inaequalis Genome Resource.</title>
        <authorList>
            <person name="Lichtner F.J."/>
        </authorList>
    </citation>
    <scope>NUCLEOTIDE SEQUENCE [LARGE SCALE GENOMIC DNA]</scope>
    <source>
        <strain evidence="12 13">120213</strain>
    </source>
</reference>
<dbReference type="SUPFAM" id="SSF52954">
    <property type="entry name" value="Class II aaRS ABD-related"/>
    <property type="match status" value="1"/>
</dbReference>
<comment type="catalytic activity">
    <reaction evidence="9">
        <text>tRNA(Pro) + L-proline + ATP = L-prolyl-tRNA(Pro) + AMP + diphosphate</text>
        <dbReference type="Rhea" id="RHEA:14305"/>
        <dbReference type="Rhea" id="RHEA-COMP:9700"/>
        <dbReference type="Rhea" id="RHEA-COMP:9702"/>
        <dbReference type="ChEBI" id="CHEBI:30616"/>
        <dbReference type="ChEBI" id="CHEBI:33019"/>
        <dbReference type="ChEBI" id="CHEBI:60039"/>
        <dbReference type="ChEBI" id="CHEBI:78442"/>
        <dbReference type="ChEBI" id="CHEBI:78532"/>
        <dbReference type="ChEBI" id="CHEBI:456215"/>
        <dbReference type="EC" id="6.1.1.15"/>
    </reaction>
</comment>
<dbReference type="SUPFAM" id="SSF55681">
    <property type="entry name" value="Class II aaRS and biotin synthetases"/>
    <property type="match status" value="1"/>
</dbReference>
<proteinExistence type="inferred from homology"/>
<dbReference type="Pfam" id="PF03129">
    <property type="entry name" value="HGTP_anticodon"/>
    <property type="match status" value="1"/>
</dbReference>
<feature type="domain" description="Aminoacyl-transfer RNA synthetases class-II family profile" evidence="11">
    <location>
        <begin position="122"/>
        <end position="430"/>
    </location>
</feature>
<dbReference type="AlphaFoldDB" id="A0A8H3U8A2"/>
<sequence length="839" mass="92045">MFRCSLARVCRRRRTSPLPSPAWTIGTSPSWTIRTSPSWAILSSSQSFSTSSNTRNGNADTVVTTGRARLCDARLQDQFIAPSAGGITATTGQQDDPHALLVRAGYVRQAHAGVFHLLPLALKVQRRVEAGLQMTMHNLGASEVSLSSISSEALWKRSGRINQPLKVGQHEFMTIQDRRESGFILSPTHEEEITSLVSEMTNSYKDFPLRLFQISRKYRDELRPRQGLLRTKEFMMKDLYTFDTTEKAALATYQSVRAGYRDFFEALGVPYVEVEASSGNMGGSLSHEYHFLSPLGEDTIIICESCGFAANEEILPEKAESQDKHQCPRCTGSKISTHRAIEIGHTFHLGTRYTEPLGVSTILPTTAQSSVKSSIKPKPQASDPTAQTNSTGRVPLQMGCHGIGVSRVIGAVAAMTADKKGLCWPPVMAPYQVAVVFDGSTPPSNPDFPDITNDYKYFCDRIGAINYKGPWGSSAVPNISMVFDDRDKPLPWKLKDADLTGYPVIIVVGKSFKQSGKYEIQCRSSPQLSVTSDSLAASVLDILNKVTPTAAGDSKHWRLGPASLAHLTQEQFAGWNSKSDEKKDSNSLLRSAGKENSATLMKPTPPLAKKASAKDEPPAMAESGYAFTVLKPQCVVCGKRHRGKCNQTKSRKASLQNDVTTSDARSAYRSSPFSGAKMAEARSTSRERSPNLEELLKQLSVRPAAQISAAQDSNTTSAKNERPERVLPPVGSESPDTRENSVKLGVNWEKTLRKPAAYEKRQFEELSDDVPPPAPIQEEVPPPAPIQQEVPPPAPIQREPTPSHAPILSHEHLLERVTLLERLMALKAEEEMLKKQGGR</sequence>
<keyword evidence="3" id="KW-0436">Ligase</keyword>
<dbReference type="PANTHER" id="PTHR42753">
    <property type="entry name" value="MITOCHONDRIAL RIBOSOME PROTEIN L39/PROLYL-TRNA LIGASE FAMILY MEMBER"/>
    <property type="match status" value="1"/>
</dbReference>
<feature type="region of interest" description="Disordered" evidence="10">
    <location>
        <begin position="703"/>
        <end position="740"/>
    </location>
</feature>
<evidence type="ECO:0000256" key="5">
    <source>
        <dbReference type="ARBA" id="ARBA00022840"/>
    </source>
</evidence>
<dbReference type="InterPro" id="IPR004154">
    <property type="entry name" value="Anticodon-bd"/>
</dbReference>
<keyword evidence="4" id="KW-0547">Nucleotide-binding</keyword>
<dbReference type="EMBL" id="WNWS01000606">
    <property type="protein sequence ID" value="KAE9965294.1"/>
    <property type="molecule type" value="Genomic_DNA"/>
</dbReference>
<evidence type="ECO:0000256" key="2">
    <source>
        <dbReference type="ARBA" id="ARBA00012831"/>
    </source>
</evidence>
<dbReference type="GO" id="GO:0006433">
    <property type="term" value="P:prolyl-tRNA aminoacylation"/>
    <property type="evidence" value="ECO:0007669"/>
    <property type="project" value="InterPro"/>
</dbReference>
<dbReference type="InterPro" id="IPR050062">
    <property type="entry name" value="Pro-tRNA_synthetase"/>
</dbReference>
<feature type="compositionally biased region" description="Polar residues" evidence="10">
    <location>
        <begin position="653"/>
        <end position="673"/>
    </location>
</feature>
<feature type="compositionally biased region" description="Polar residues" evidence="10">
    <location>
        <begin position="382"/>
        <end position="392"/>
    </location>
</feature>
<dbReference type="Proteomes" id="UP000447873">
    <property type="component" value="Unassembled WGS sequence"/>
</dbReference>
<dbReference type="InterPro" id="IPR002316">
    <property type="entry name" value="Pro-tRNA-ligase_IIa"/>
</dbReference>
<dbReference type="Pfam" id="PF00587">
    <property type="entry name" value="tRNA-synt_2b"/>
    <property type="match status" value="1"/>
</dbReference>
<dbReference type="InterPro" id="IPR002314">
    <property type="entry name" value="aa-tRNA-synt_IIb"/>
</dbReference>
<evidence type="ECO:0000259" key="11">
    <source>
        <dbReference type="PROSITE" id="PS50862"/>
    </source>
</evidence>
<evidence type="ECO:0000256" key="1">
    <source>
        <dbReference type="ARBA" id="ARBA00008226"/>
    </source>
</evidence>
<evidence type="ECO:0000256" key="4">
    <source>
        <dbReference type="ARBA" id="ARBA00022741"/>
    </source>
</evidence>
<feature type="region of interest" description="Disordered" evidence="10">
    <location>
        <begin position="369"/>
        <end position="393"/>
    </location>
</feature>
<dbReference type="PROSITE" id="PS50862">
    <property type="entry name" value="AA_TRNA_LIGASE_II"/>
    <property type="match status" value="1"/>
</dbReference>
<keyword evidence="7" id="KW-0030">Aminoacyl-tRNA synthetase</keyword>
<evidence type="ECO:0000256" key="7">
    <source>
        <dbReference type="ARBA" id="ARBA00023146"/>
    </source>
</evidence>
<protein>
    <recommendedName>
        <fullName evidence="2">proline--tRNA ligase</fullName>
        <ecNumber evidence="2">6.1.1.15</ecNumber>
    </recommendedName>
    <alternativeName>
        <fullName evidence="8">Prolyl-tRNA synthetase</fullName>
    </alternativeName>
</protein>
<feature type="compositionally biased region" description="Polar residues" evidence="10">
    <location>
        <begin position="708"/>
        <end position="718"/>
    </location>
</feature>
<organism evidence="12 13">
    <name type="scientific">Venturia inaequalis</name>
    <name type="common">Apple scab fungus</name>
    <dbReference type="NCBI Taxonomy" id="5025"/>
    <lineage>
        <taxon>Eukaryota</taxon>
        <taxon>Fungi</taxon>
        <taxon>Dikarya</taxon>
        <taxon>Ascomycota</taxon>
        <taxon>Pezizomycotina</taxon>
        <taxon>Dothideomycetes</taxon>
        <taxon>Pleosporomycetidae</taxon>
        <taxon>Venturiales</taxon>
        <taxon>Venturiaceae</taxon>
        <taxon>Venturia</taxon>
    </lineage>
</organism>
<feature type="region of interest" description="Disordered" evidence="10">
    <location>
        <begin position="640"/>
        <end position="690"/>
    </location>
</feature>
<evidence type="ECO:0000256" key="9">
    <source>
        <dbReference type="ARBA" id="ARBA00047671"/>
    </source>
</evidence>
<comment type="caution">
    <text evidence="12">The sequence shown here is derived from an EMBL/GenBank/DDBJ whole genome shotgun (WGS) entry which is preliminary data.</text>
</comment>
<dbReference type="InterPro" id="IPR006195">
    <property type="entry name" value="aa-tRNA-synth_II"/>
</dbReference>
<feature type="compositionally biased region" description="Pro residues" evidence="10">
    <location>
        <begin position="770"/>
        <end position="795"/>
    </location>
</feature>
<keyword evidence="5" id="KW-0067">ATP-binding</keyword>
<dbReference type="EC" id="6.1.1.15" evidence="2"/>
<dbReference type="InterPro" id="IPR036621">
    <property type="entry name" value="Anticodon-bd_dom_sf"/>
</dbReference>
<comment type="similarity">
    <text evidence="1">Belongs to the class-II aminoacyl-tRNA synthetase family.</text>
</comment>
<evidence type="ECO:0000313" key="12">
    <source>
        <dbReference type="EMBL" id="KAE9965294.1"/>
    </source>
</evidence>
<feature type="compositionally biased region" description="Basic residues" evidence="10">
    <location>
        <begin position="640"/>
        <end position="652"/>
    </location>
</feature>
<dbReference type="GO" id="GO:0004827">
    <property type="term" value="F:proline-tRNA ligase activity"/>
    <property type="evidence" value="ECO:0007669"/>
    <property type="project" value="UniProtKB-EC"/>
</dbReference>
<feature type="region of interest" description="Disordered" evidence="10">
    <location>
        <begin position="575"/>
        <end position="616"/>
    </location>
</feature>
<evidence type="ECO:0000256" key="10">
    <source>
        <dbReference type="SAM" id="MobiDB-lite"/>
    </source>
</evidence>
<evidence type="ECO:0000256" key="6">
    <source>
        <dbReference type="ARBA" id="ARBA00022917"/>
    </source>
</evidence>
<evidence type="ECO:0000256" key="3">
    <source>
        <dbReference type="ARBA" id="ARBA00022598"/>
    </source>
</evidence>
<name>A0A8H3U8A2_VENIN</name>
<evidence type="ECO:0000313" key="13">
    <source>
        <dbReference type="Proteomes" id="UP000447873"/>
    </source>
</evidence>
<dbReference type="GO" id="GO:0005739">
    <property type="term" value="C:mitochondrion"/>
    <property type="evidence" value="ECO:0007669"/>
    <property type="project" value="TreeGrafter"/>
</dbReference>
<dbReference type="GO" id="GO:0005524">
    <property type="term" value="F:ATP binding"/>
    <property type="evidence" value="ECO:0007669"/>
    <property type="project" value="UniProtKB-KW"/>
</dbReference>
<gene>
    <name evidence="12" type="ORF">EG328_009821</name>
</gene>
<dbReference type="InterPro" id="IPR045864">
    <property type="entry name" value="aa-tRNA-synth_II/BPL/LPL"/>
</dbReference>
<feature type="compositionally biased region" description="Basic and acidic residues" evidence="10">
    <location>
        <begin position="679"/>
        <end position="690"/>
    </location>
</feature>
<keyword evidence="6" id="KW-0648">Protein biosynthesis</keyword>
<dbReference type="PRINTS" id="PR01046">
    <property type="entry name" value="TRNASYNTHPRO"/>
</dbReference>